<gene>
    <name evidence="1" type="ORF">KDAU_52100</name>
</gene>
<protein>
    <submittedName>
        <fullName evidence="1">Uncharacterized protein</fullName>
    </submittedName>
</protein>
<accession>A0A401ZLX4</accession>
<dbReference type="AlphaFoldDB" id="A0A401ZLX4"/>
<dbReference type="EMBL" id="BIFQ01000002">
    <property type="protein sequence ID" value="GCE07881.1"/>
    <property type="molecule type" value="Genomic_DNA"/>
</dbReference>
<dbReference type="Proteomes" id="UP000287224">
    <property type="component" value="Unassembled WGS sequence"/>
</dbReference>
<evidence type="ECO:0000313" key="1">
    <source>
        <dbReference type="EMBL" id="GCE07881.1"/>
    </source>
</evidence>
<keyword evidence="2" id="KW-1185">Reference proteome</keyword>
<name>A0A401ZLX4_9CHLR</name>
<reference evidence="2" key="1">
    <citation type="submission" date="2018-12" db="EMBL/GenBank/DDBJ databases">
        <title>Tengunoibacter tsumagoiensis gen. nov., sp. nov., Dictyobacter kobayashii sp. nov., D. alpinus sp. nov., and D. joshuensis sp. nov. and description of Dictyobacteraceae fam. nov. within the order Ktedonobacterales isolated from Tengu-no-mugimeshi.</title>
        <authorList>
            <person name="Wang C.M."/>
            <person name="Zheng Y."/>
            <person name="Sakai Y."/>
            <person name="Toyoda A."/>
            <person name="Minakuchi Y."/>
            <person name="Abe K."/>
            <person name="Yokota A."/>
            <person name="Yabe S."/>
        </authorList>
    </citation>
    <scope>NUCLEOTIDE SEQUENCE [LARGE SCALE GENOMIC DNA]</scope>
    <source>
        <strain evidence="2">S-27</strain>
    </source>
</reference>
<comment type="caution">
    <text evidence="1">The sequence shown here is derived from an EMBL/GenBank/DDBJ whole genome shotgun (WGS) entry which is preliminary data.</text>
</comment>
<evidence type="ECO:0000313" key="2">
    <source>
        <dbReference type="Proteomes" id="UP000287224"/>
    </source>
</evidence>
<proteinExistence type="predicted"/>
<organism evidence="1 2">
    <name type="scientific">Dictyobacter aurantiacus</name>
    <dbReference type="NCBI Taxonomy" id="1936993"/>
    <lineage>
        <taxon>Bacteria</taxon>
        <taxon>Bacillati</taxon>
        <taxon>Chloroflexota</taxon>
        <taxon>Ktedonobacteria</taxon>
        <taxon>Ktedonobacterales</taxon>
        <taxon>Dictyobacteraceae</taxon>
        <taxon>Dictyobacter</taxon>
    </lineage>
</organism>
<sequence>MVYRWQQGRLLPKTETVEVLVRIGYSEAELPREWCEDLLRATHLHRDDQPLKQIVWFKESPNGPLPVAAPGAYAFDCVP</sequence>